<dbReference type="EMBL" id="ABVQ01000032">
    <property type="protein sequence ID" value="EEC58733.1"/>
    <property type="molecule type" value="Genomic_DNA"/>
</dbReference>
<keyword evidence="1 2" id="KW-0238">DNA-binding</keyword>
<evidence type="ECO:0000313" key="5">
    <source>
        <dbReference type="Proteomes" id="UP000003136"/>
    </source>
</evidence>
<accession>B7ANJ8</accession>
<name>B7ANJ8_9FIRM</name>
<proteinExistence type="predicted"/>
<dbReference type="InterPro" id="IPR044068">
    <property type="entry name" value="CB"/>
</dbReference>
<evidence type="ECO:0000256" key="2">
    <source>
        <dbReference type="PROSITE-ProRule" id="PRU01248"/>
    </source>
</evidence>
<organism evidence="4 5">
    <name type="scientific">[Bacteroides] pectinophilus ATCC 43243</name>
    <dbReference type="NCBI Taxonomy" id="483218"/>
    <lineage>
        <taxon>Bacteria</taxon>
        <taxon>Bacillati</taxon>
        <taxon>Bacillota</taxon>
        <taxon>Clostridia</taxon>
        <taxon>Eubacteriales</taxon>
    </lineage>
</organism>
<dbReference type="Gene3D" id="1.10.150.130">
    <property type="match status" value="1"/>
</dbReference>
<evidence type="ECO:0000313" key="4">
    <source>
        <dbReference type="EMBL" id="EEC58733.1"/>
    </source>
</evidence>
<evidence type="ECO:0000256" key="1">
    <source>
        <dbReference type="ARBA" id="ARBA00023125"/>
    </source>
</evidence>
<evidence type="ECO:0000259" key="3">
    <source>
        <dbReference type="PROSITE" id="PS51900"/>
    </source>
</evidence>
<keyword evidence="5" id="KW-1185">Reference proteome</keyword>
<gene>
    <name evidence="4" type="ORF">BACPEC_00252</name>
</gene>
<dbReference type="STRING" id="483218.BACPEC_00252"/>
<dbReference type="PROSITE" id="PS51900">
    <property type="entry name" value="CB"/>
    <property type="match status" value="1"/>
</dbReference>
<reference evidence="4 5" key="1">
    <citation type="submission" date="2008-11" db="EMBL/GenBank/DDBJ databases">
        <title>Draft genome sequence of Bacteroides pectinophilus (ATCC 43243).</title>
        <authorList>
            <person name="Sudarsanam P."/>
            <person name="Ley R."/>
            <person name="Guruge J."/>
            <person name="Turnbaugh P.J."/>
            <person name="Mahowald M."/>
            <person name="Liep D."/>
            <person name="Gordon J."/>
        </authorList>
    </citation>
    <scope>NUCLEOTIDE SEQUENCE [LARGE SCALE GENOMIC DNA]</scope>
    <source>
        <strain evidence="4 5">ATCC 43243</strain>
    </source>
</reference>
<feature type="domain" description="Core-binding (CB)" evidence="3">
    <location>
        <begin position="27"/>
        <end position="109"/>
    </location>
</feature>
<dbReference type="eggNOG" id="COG0582">
    <property type="taxonomic scope" value="Bacteria"/>
</dbReference>
<reference evidence="4 5" key="2">
    <citation type="submission" date="2008-11" db="EMBL/GenBank/DDBJ databases">
        <authorList>
            <person name="Fulton L."/>
            <person name="Clifton S."/>
            <person name="Fulton B."/>
            <person name="Xu J."/>
            <person name="Minx P."/>
            <person name="Pepin K.H."/>
            <person name="Johnson M."/>
            <person name="Bhonagiri V."/>
            <person name="Nash W.E."/>
            <person name="Mardis E.R."/>
            <person name="Wilson R.K."/>
        </authorList>
    </citation>
    <scope>NUCLEOTIDE SEQUENCE [LARGE SCALE GENOMIC DNA]</scope>
    <source>
        <strain evidence="4 5">ATCC 43243</strain>
    </source>
</reference>
<dbReference type="AlphaFoldDB" id="B7ANJ8"/>
<sequence>MELSLREKEKQIEQDMFNELVPKGGGLTVLELVEKYVGLKIGVRQSTYAGYKTVINLLKKDDFGKKRIDKVKLSDAKAWLIKLQRVDKKGYSSIHTIRGVLRPAFQMAEEDDLIRKNPFGFELVNVIVNDSVRREAITKRQEREFLRFIKEDSHFCKYYDAIFILFNTGLRISEFCGLTKIRFRL</sequence>
<protein>
    <recommendedName>
        <fullName evidence="3">Core-binding (CB) domain-containing protein</fullName>
    </recommendedName>
</protein>
<dbReference type="SUPFAM" id="SSF56349">
    <property type="entry name" value="DNA breaking-rejoining enzymes"/>
    <property type="match status" value="1"/>
</dbReference>
<comment type="caution">
    <text evidence="4">The sequence shown here is derived from an EMBL/GenBank/DDBJ whole genome shotgun (WGS) entry which is preliminary data.</text>
</comment>
<dbReference type="HOGENOM" id="CLU_027562_31_0_9"/>
<dbReference type="InterPro" id="IPR011010">
    <property type="entry name" value="DNA_brk_join_enz"/>
</dbReference>
<dbReference type="Proteomes" id="UP000003136">
    <property type="component" value="Unassembled WGS sequence"/>
</dbReference>
<dbReference type="InterPro" id="IPR010998">
    <property type="entry name" value="Integrase_recombinase_N"/>
</dbReference>
<dbReference type="GO" id="GO:0003677">
    <property type="term" value="F:DNA binding"/>
    <property type="evidence" value="ECO:0007669"/>
    <property type="project" value="UniProtKB-UniRule"/>
</dbReference>